<dbReference type="EMBL" id="SRMQ01000005">
    <property type="protein sequence ID" value="TGJ76586.1"/>
    <property type="molecule type" value="Genomic_DNA"/>
</dbReference>
<dbReference type="AlphaFoldDB" id="A0A4Z0YFZ1"/>
<proteinExistence type="predicted"/>
<organism evidence="1 2">
    <name type="scientific">Caproiciproducens galactitolivorans</name>
    <dbReference type="NCBI Taxonomy" id="642589"/>
    <lineage>
        <taxon>Bacteria</taxon>
        <taxon>Bacillati</taxon>
        <taxon>Bacillota</taxon>
        <taxon>Clostridia</taxon>
        <taxon>Eubacteriales</taxon>
        <taxon>Acutalibacteraceae</taxon>
        <taxon>Caproiciproducens</taxon>
    </lineage>
</organism>
<dbReference type="SUPFAM" id="SSF46785">
    <property type="entry name" value="Winged helix' DNA-binding domain"/>
    <property type="match status" value="1"/>
</dbReference>
<protein>
    <submittedName>
        <fullName evidence="1">Uncharacterized protein</fullName>
    </submittedName>
</protein>
<dbReference type="OrthoDB" id="9772503at2"/>
<accession>A0A4Z0YFZ1</accession>
<evidence type="ECO:0000313" key="1">
    <source>
        <dbReference type="EMBL" id="TGJ76586.1"/>
    </source>
</evidence>
<sequence length="162" mass="18431">MELYGNPKIKLLELYKLLKSYSDDEHPLSANDLCRMLAEKGIAASRRTVYRDLKVLTEYGADILYTRLPKQGFFLAKRHFELPEVRILLDAVLAAPFITNKKTAELTEKLCGLLNCYQAAEVSSQIRIGKCDKFGNEEIYYNIDTINHAISSLKKNIILLSS</sequence>
<dbReference type="Proteomes" id="UP000297714">
    <property type="component" value="Unassembled WGS sequence"/>
</dbReference>
<dbReference type="RefSeq" id="WP_135659377.1">
    <property type="nucleotide sequence ID" value="NZ_JAJUFJ010000001.1"/>
</dbReference>
<gene>
    <name evidence="1" type="ORF">CAGA_15030</name>
</gene>
<name>A0A4Z0YFZ1_9FIRM</name>
<dbReference type="Gene3D" id="1.10.10.10">
    <property type="entry name" value="Winged helix-like DNA-binding domain superfamily/Winged helix DNA-binding domain"/>
    <property type="match status" value="1"/>
</dbReference>
<dbReference type="InterPro" id="IPR036388">
    <property type="entry name" value="WH-like_DNA-bd_sf"/>
</dbReference>
<evidence type="ECO:0000313" key="2">
    <source>
        <dbReference type="Proteomes" id="UP000297714"/>
    </source>
</evidence>
<dbReference type="InterPro" id="IPR036390">
    <property type="entry name" value="WH_DNA-bd_sf"/>
</dbReference>
<comment type="caution">
    <text evidence="1">The sequence shown here is derived from an EMBL/GenBank/DDBJ whole genome shotgun (WGS) entry which is preliminary data.</text>
</comment>
<reference evidence="1 2" key="1">
    <citation type="submission" date="2019-04" db="EMBL/GenBank/DDBJ databases">
        <authorList>
            <person name="Poehlein A."/>
            <person name="Bengelsdorf F.R."/>
            <person name="Duerre P."/>
            <person name="Daniel R."/>
        </authorList>
    </citation>
    <scope>NUCLEOTIDE SEQUENCE [LARGE SCALE GENOMIC DNA]</scope>
    <source>
        <strain evidence="1 2">BS-1</strain>
    </source>
</reference>
<keyword evidence="2" id="KW-1185">Reference proteome</keyword>